<feature type="repeat" description="ANK" evidence="3">
    <location>
        <begin position="1305"/>
        <end position="1337"/>
    </location>
</feature>
<dbReference type="SMART" id="SM00248">
    <property type="entry name" value="ANK"/>
    <property type="match status" value="11"/>
</dbReference>
<dbReference type="Gene3D" id="2.60.120.920">
    <property type="match status" value="1"/>
</dbReference>
<dbReference type="PANTHER" id="PTHR24198">
    <property type="entry name" value="ANKYRIN REPEAT AND PROTEIN KINASE DOMAIN-CONTAINING PROTEIN"/>
    <property type="match status" value="1"/>
</dbReference>
<dbReference type="Pfam" id="PF12796">
    <property type="entry name" value="Ank_2"/>
    <property type="match status" value="2"/>
</dbReference>
<comment type="caution">
    <text evidence="7">The sequence shown here is derived from an EMBL/GenBank/DDBJ whole genome shotgun (WGS) entry which is preliminary data.</text>
</comment>
<gene>
    <name evidence="7" type="ORF">FCULG_00009056</name>
</gene>
<evidence type="ECO:0000256" key="5">
    <source>
        <dbReference type="SAM" id="Phobius"/>
    </source>
</evidence>
<evidence type="ECO:0000313" key="8">
    <source>
        <dbReference type="Proteomes" id="UP000241587"/>
    </source>
</evidence>
<dbReference type="InterPro" id="IPR013320">
    <property type="entry name" value="ConA-like_dom_sf"/>
</dbReference>
<evidence type="ECO:0000313" key="7">
    <source>
        <dbReference type="EMBL" id="PTD02640.1"/>
    </source>
</evidence>
<dbReference type="Proteomes" id="UP000241587">
    <property type="component" value="Unassembled WGS sequence"/>
</dbReference>
<accession>A0A2T4GGQ7</accession>
<name>A0A2T4GGQ7_FUSCU</name>
<dbReference type="InterPro" id="IPR001870">
    <property type="entry name" value="B30.2/SPRY"/>
</dbReference>
<evidence type="ECO:0000259" key="6">
    <source>
        <dbReference type="PROSITE" id="PS50188"/>
    </source>
</evidence>
<feature type="repeat" description="ANK" evidence="3">
    <location>
        <begin position="1200"/>
        <end position="1232"/>
    </location>
</feature>
<keyword evidence="5" id="KW-1133">Transmembrane helix</keyword>
<keyword evidence="5" id="KW-0472">Membrane</keyword>
<dbReference type="EMBL" id="PVEM01000016">
    <property type="protein sequence ID" value="PTD02640.1"/>
    <property type="molecule type" value="Genomic_DNA"/>
</dbReference>
<keyword evidence="5" id="KW-0812">Transmembrane</keyword>
<feature type="domain" description="B30.2/SPRY" evidence="6">
    <location>
        <begin position="1602"/>
        <end position="1800"/>
    </location>
</feature>
<feature type="transmembrane region" description="Helical" evidence="5">
    <location>
        <begin position="187"/>
        <end position="208"/>
    </location>
</feature>
<feature type="non-terminal residue" evidence="7">
    <location>
        <position position="1837"/>
    </location>
</feature>
<feature type="repeat" description="ANK" evidence="3">
    <location>
        <begin position="1034"/>
        <end position="1066"/>
    </location>
</feature>
<dbReference type="PROSITE" id="PS50088">
    <property type="entry name" value="ANK_REPEAT"/>
    <property type="match status" value="3"/>
</dbReference>
<dbReference type="OrthoDB" id="194358at2759"/>
<keyword evidence="1" id="KW-0677">Repeat</keyword>
<evidence type="ECO:0000256" key="2">
    <source>
        <dbReference type="ARBA" id="ARBA00023043"/>
    </source>
</evidence>
<dbReference type="SUPFAM" id="SSF49899">
    <property type="entry name" value="Concanavalin A-like lectins/glucanases"/>
    <property type="match status" value="1"/>
</dbReference>
<dbReference type="Pfam" id="PF00023">
    <property type="entry name" value="Ank"/>
    <property type="match status" value="1"/>
</dbReference>
<feature type="non-terminal residue" evidence="7">
    <location>
        <position position="1"/>
    </location>
</feature>
<keyword evidence="8" id="KW-1185">Reference proteome</keyword>
<evidence type="ECO:0000256" key="3">
    <source>
        <dbReference type="PROSITE-ProRule" id="PRU00023"/>
    </source>
</evidence>
<feature type="compositionally biased region" description="Polar residues" evidence="4">
    <location>
        <begin position="1820"/>
        <end position="1831"/>
    </location>
</feature>
<dbReference type="Pfam" id="PF00622">
    <property type="entry name" value="SPRY"/>
    <property type="match status" value="1"/>
</dbReference>
<dbReference type="PROSITE" id="PS50188">
    <property type="entry name" value="B302_SPRY"/>
    <property type="match status" value="1"/>
</dbReference>
<dbReference type="InterPro" id="IPR043136">
    <property type="entry name" value="B30.2/SPRY_sf"/>
</dbReference>
<organism evidence="7 8">
    <name type="scientific">Fusarium culmorum</name>
    <dbReference type="NCBI Taxonomy" id="5516"/>
    <lineage>
        <taxon>Eukaryota</taxon>
        <taxon>Fungi</taxon>
        <taxon>Dikarya</taxon>
        <taxon>Ascomycota</taxon>
        <taxon>Pezizomycotina</taxon>
        <taxon>Sordariomycetes</taxon>
        <taxon>Hypocreomycetidae</taxon>
        <taxon>Hypocreales</taxon>
        <taxon>Nectriaceae</taxon>
        <taxon>Fusarium</taxon>
    </lineage>
</organism>
<feature type="compositionally biased region" description="Polar residues" evidence="4">
    <location>
        <begin position="639"/>
        <end position="681"/>
    </location>
</feature>
<keyword evidence="2 3" id="KW-0040">ANK repeat</keyword>
<dbReference type="OMA" id="LGVDYCR"/>
<dbReference type="PANTHER" id="PTHR24198:SF165">
    <property type="entry name" value="ANKYRIN REPEAT-CONTAINING PROTEIN-RELATED"/>
    <property type="match status" value="1"/>
</dbReference>
<dbReference type="InterPro" id="IPR003877">
    <property type="entry name" value="SPRY_dom"/>
</dbReference>
<dbReference type="CDD" id="cd12885">
    <property type="entry name" value="SPRY_RanBP_like"/>
    <property type="match status" value="1"/>
</dbReference>
<dbReference type="InterPro" id="IPR044736">
    <property type="entry name" value="Gid1/RanBPM/SPLA_SPRY"/>
</dbReference>
<feature type="transmembrane region" description="Helical" evidence="5">
    <location>
        <begin position="220"/>
        <end position="242"/>
    </location>
</feature>
<evidence type="ECO:0000256" key="4">
    <source>
        <dbReference type="SAM" id="MobiDB-lite"/>
    </source>
</evidence>
<evidence type="ECO:0000256" key="1">
    <source>
        <dbReference type="ARBA" id="ARBA00022737"/>
    </source>
</evidence>
<feature type="transmembrane region" description="Helical" evidence="5">
    <location>
        <begin position="20"/>
        <end position="41"/>
    </location>
</feature>
<feature type="region of interest" description="Disordered" evidence="4">
    <location>
        <begin position="1813"/>
        <end position="1837"/>
    </location>
</feature>
<reference evidence="7 8" key="1">
    <citation type="submission" date="2018-02" db="EMBL/GenBank/DDBJ databases">
        <title>Fusarium culmorum secondary metabolites in fungal-bacterial-plant interactions.</title>
        <authorList>
            <person name="Schmidt R."/>
        </authorList>
    </citation>
    <scope>NUCLEOTIDE SEQUENCE [LARGE SCALE GENOMIC DNA]</scope>
    <source>
        <strain evidence="7 8">PV</strain>
    </source>
</reference>
<dbReference type="PROSITE" id="PS50297">
    <property type="entry name" value="ANK_REP_REGION"/>
    <property type="match status" value="2"/>
</dbReference>
<dbReference type="Gene3D" id="1.25.40.20">
    <property type="entry name" value="Ankyrin repeat-containing domain"/>
    <property type="match status" value="3"/>
</dbReference>
<feature type="region of interest" description="Disordered" evidence="4">
    <location>
        <begin position="639"/>
        <end position="686"/>
    </location>
</feature>
<feature type="region of interest" description="Disordered" evidence="4">
    <location>
        <begin position="295"/>
        <end position="317"/>
    </location>
</feature>
<protein>
    <recommendedName>
        <fullName evidence="6">B30.2/SPRY domain-containing protein</fullName>
    </recommendedName>
</protein>
<dbReference type="SUPFAM" id="SSF48403">
    <property type="entry name" value="Ankyrin repeat"/>
    <property type="match status" value="2"/>
</dbReference>
<sequence>VLALFGEQFARQFLSETFTWYDHVIFACVPLGIMTAIAGAIRVEGRPVLKAFIGRARENKAAAEIEYMSSTSAEVGELFNGKGIVRTMGQSNIAQFIVFQTGFDSNKTTFVLRSNVCISDYRDELDMRFMKWLKRFKAQPTSPENALEHGANNERTSNNYWDSLQYPNLQLNIAAKGITAEQRSTELHLASISAVILQTSLLAIAAVIPYQVPGFEQQPWGLPCYIGGSILLFTGMLAYSVAIERSTKEYRWCPNESKKQGEKLSLFWVQGKQRVSDQEFASYIIYAQDKEFMSTSSRKEDNEDSYEEQPTIQTNRGDGELAWKRDIRAVTALFAGGAGFTIQFIGLRGLPWPVAVAHLGALITMAIIQALVRRRLGEDTQYREVQSEHELDYLAIELVENDGCILPHPEKDKKPLSEVLQEVLSWRVDTAEHPNGTIHSFDFPGVLKADGVCSDQNNHNTIGGNSMAQQRASPIPPETVAEKLISVRKRLGDLCEWETRAFKPALTLVHSIEHFLDEFASDEMSSNYLITWGIPMKSSGDKFGTVRLEITKTTTGWKVDAGKVEAILSIWMAHLEAHNTTKGKKNKATEWQRSKADVALGVDYCRILGRSINNGVLQRDINWWVGSPTITEIEADAQVSQVRPNTQPEGSRTTSFQIRGSAATRRSTSHVSRSEQTTSANMPHIYDNSKHKDAKIVIGYTAPADANGPQTLHVQHSTAATATIAMQHLFTNFIWTIVNYLQKDTLSQGAANIGESVSVYSSSKSGIDRNLKHEKLAKFALRLGTFDDILLCLIPVFSIKDRLPNDATLDLVLPKVTEWKGWPKAAASFSELLKSMTKTPKDRFEDSLTLTAVAYALDYVYLMALDEEFSQLKKPANTITESNQPAIETKEHPREKTKVSAEDLQTLISNDFPAIMMKLWLFCEHQGRANFFLDLKRKCQQRIPEHEGQLQLEIQQMFMEHIRFTNLHQEIVNNHQLDLSELQGMKLQTRDIFGWTALHYADACRDLEIVEHNNAGKVAHLGGETPKNWWLDNFGRSPIHVASSTGNSKFLHAFLTNMSDKDVRSALQSPGLDGMTPVHLAIAGGHKECLDIFIRFILSLKLELKEDAWRRSPFTPSTVDVLDKSSLSYLDENIDEQKEIGHLLIRKHSEKFQVKDKEGKTVWHHAVRFLSDQWFHLLRDKLIGTLKERHMYTINSNDNDQETVLHLAVRRKNNELVKKILSLGANLSINKDKHQSPLMLACSLNQLEIVTTILNRYIGTIKDRDGEGQLALHYAVDSEECDSGVRHEIIRDRVDIKSIDAKDKHGRTPLHIATTRANSSIVSILLDSGADPTTTDQDGYNALHLTIYYWPEDGESVKRMLQIVRNVLAKAPGCMDMPNNMGDTPLTWACLSGGPLAFISEVAGLSRQKGSKINLNYPDTDCGQSPLAFVCGQNRENVVKILLESELVDLNQKSPMGHNYSPLYFALKRKNHEIVKMLVSSPKRHADIYITIPGYTDALEFACQGSNKDCIQALLLHPEARSPKFLVSVWKRALQRPSRIEKMAWFVQEWEDAILNPANKIPFPIHELAEVGRLRTFQLLLQTDQLRHEFDENRWTPADVATRYGHHELALFLRENEPKRDTTTAHPYVEPSNFVSLFDGPELSSFLHSSHDQFPEERSSRVTILLSTHKRSNSSKRNILLLRSVDSSHITNESDVPEDNLPGWHDGSFAYHGDDGKLFVSGGHSDPQESDETFGDGDVVGCGLDFDTGKGYRTKNGVILGSGGRFENVKFSTGRFYPCIGARTNGEGDKLKVEVTLRSSSEHSFVYQEQYYTAGDDDNPSVSSSNQSNDAVSEGVI</sequence>
<proteinExistence type="predicted"/>
<dbReference type="InterPro" id="IPR036770">
    <property type="entry name" value="Ankyrin_rpt-contain_sf"/>
</dbReference>
<dbReference type="InterPro" id="IPR002110">
    <property type="entry name" value="Ankyrin_rpt"/>
</dbReference>
<feature type="transmembrane region" description="Helical" evidence="5">
    <location>
        <begin position="352"/>
        <end position="372"/>
    </location>
</feature>